<feature type="domain" description="DUF4224" evidence="1">
    <location>
        <begin position="33"/>
        <end position="62"/>
    </location>
</feature>
<sequence length="90" mass="10139">MRVRGKEIREMMMTNNYLGAHELATLVGCLPGSKACMRRWLDRNGWPYECNRVGFPLVSRAYHDARLAGASVDVTQAEQRVEPNFAALLA</sequence>
<evidence type="ECO:0000313" key="2">
    <source>
        <dbReference type="EMBL" id="OWY32869.1"/>
    </source>
</evidence>
<gene>
    <name evidence="2" type="ORF">CEJ45_19425</name>
</gene>
<protein>
    <submittedName>
        <fullName evidence="2">Oxidoreductase</fullName>
    </submittedName>
</protein>
<dbReference type="InterPro" id="IPR025319">
    <property type="entry name" value="DUF4224"/>
</dbReference>
<dbReference type="Proteomes" id="UP000214747">
    <property type="component" value="Unassembled WGS sequence"/>
</dbReference>
<accession>A0A225SPC4</accession>
<evidence type="ECO:0000313" key="3">
    <source>
        <dbReference type="Proteomes" id="UP000214747"/>
    </source>
</evidence>
<evidence type="ECO:0000259" key="1">
    <source>
        <dbReference type="Pfam" id="PF13986"/>
    </source>
</evidence>
<dbReference type="EMBL" id="NJGV01000022">
    <property type="protein sequence ID" value="OWY32869.1"/>
    <property type="molecule type" value="Genomic_DNA"/>
</dbReference>
<organism evidence="2 3">
    <name type="scientific">Herbaspirillum aquaticum</name>
    <dbReference type="NCBI Taxonomy" id="568783"/>
    <lineage>
        <taxon>Bacteria</taxon>
        <taxon>Pseudomonadati</taxon>
        <taxon>Pseudomonadota</taxon>
        <taxon>Betaproteobacteria</taxon>
        <taxon>Burkholderiales</taxon>
        <taxon>Oxalobacteraceae</taxon>
        <taxon>Herbaspirillum</taxon>
    </lineage>
</organism>
<name>A0A225SPC4_9BURK</name>
<dbReference type="Pfam" id="PF13986">
    <property type="entry name" value="DUF4224"/>
    <property type="match status" value="1"/>
</dbReference>
<keyword evidence="3" id="KW-1185">Reference proteome</keyword>
<comment type="caution">
    <text evidence="2">The sequence shown here is derived from an EMBL/GenBank/DDBJ whole genome shotgun (WGS) entry which is preliminary data.</text>
</comment>
<dbReference type="AlphaFoldDB" id="A0A225SPC4"/>
<proteinExistence type="predicted"/>
<reference evidence="2 3" key="1">
    <citation type="journal article" date="2010" name="Int. J. Syst. Evol. Microbiol.">
        <title>Reclassification of Herbaspirillum putei as a later heterotypic synonym of Herbaspirillum huttiense, with the description of H. huttiense subsp. huttiense subsp. nov. and H. huttiense subsp. putei subsp. nov., comb. nov., and description of Herbaspirillum aquaticum sp. nov.</title>
        <authorList>
            <person name="Dobritsa A.P."/>
            <person name="Reddy M.C."/>
            <person name="Samadpour M."/>
        </authorList>
    </citation>
    <scope>NUCLEOTIDE SEQUENCE [LARGE SCALE GENOMIC DNA]</scope>
    <source>
        <strain evidence="2 3">IEH 4430</strain>
    </source>
</reference>